<dbReference type="SUPFAM" id="SSF53098">
    <property type="entry name" value="Ribonuclease H-like"/>
    <property type="match status" value="1"/>
</dbReference>
<name>A0A819WQB2_9BILA</name>
<feature type="compositionally biased region" description="Polar residues" evidence="1">
    <location>
        <begin position="283"/>
        <end position="296"/>
    </location>
</feature>
<dbReference type="EMBL" id="CAJOAY010006102">
    <property type="protein sequence ID" value="CAF4129850.1"/>
    <property type="molecule type" value="Genomic_DNA"/>
</dbReference>
<organism evidence="4 5">
    <name type="scientific">Adineta steineri</name>
    <dbReference type="NCBI Taxonomy" id="433720"/>
    <lineage>
        <taxon>Eukaryota</taxon>
        <taxon>Metazoa</taxon>
        <taxon>Spiralia</taxon>
        <taxon>Gnathifera</taxon>
        <taxon>Rotifera</taxon>
        <taxon>Eurotatoria</taxon>
        <taxon>Bdelloidea</taxon>
        <taxon>Adinetida</taxon>
        <taxon>Adinetidae</taxon>
        <taxon>Adineta</taxon>
    </lineage>
</organism>
<dbReference type="PANTHER" id="PTHR23272">
    <property type="entry name" value="BED FINGER-RELATED"/>
    <property type="match status" value="1"/>
</dbReference>
<feature type="domain" description="HAT C-terminal dimerisation" evidence="2">
    <location>
        <begin position="196"/>
        <end position="260"/>
    </location>
</feature>
<proteinExistence type="predicted"/>
<dbReference type="Pfam" id="PF05699">
    <property type="entry name" value="Dimer_Tnp_hAT"/>
    <property type="match status" value="1"/>
</dbReference>
<gene>
    <name evidence="4" type="ORF">OKA104_LOCUS37195</name>
    <name evidence="3" type="ORF">VCS650_LOCUS5688</name>
</gene>
<dbReference type="EMBL" id="CAJNON010000034">
    <property type="protein sequence ID" value="CAF0832614.1"/>
    <property type="molecule type" value="Genomic_DNA"/>
</dbReference>
<dbReference type="Proteomes" id="UP000663881">
    <property type="component" value="Unassembled WGS sequence"/>
</dbReference>
<feature type="region of interest" description="Disordered" evidence="1">
    <location>
        <begin position="267"/>
        <end position="296"/>
    </location>
</feature>
<comment type="caution">
    <text evidence="4">The sequence shown here is derived from an EMBL/GenBank/DDBJ whole genome shotgun (WGS) entry which is preliminary data.</text>
</comment>
<evidence type="ECO:0000313" key="5">
    <source>
        <dbReference type="Proteomes" id="UP000663881"/>
    </source>
</evidence>
<protein>
    <recommendedName>
        <fullName evidence="2">HAT C-terminal dimerisation domain-containing protein</fullName>
    </recommendedName>
</protein>
<accession>A0A819WQB2</accession>
<dbReference type="AlphaFoldDB" id="A0A819WQB2"/>
<dbReference type="InterPro" id="IPR012337">
    <property type="entry name" value="RNaseH-like_sf"/>
</dbReference>
<reference evidence="4" key="1">
    <citation type="submission" date="2021-02" db="EMBL/GenBank/DDBJ databases">
        <authorList>
            <person name="Nowell W R."/>
        </authorList>
    </citation>
    <scope>NUCLEOTIDE SEQUENCE</scope>
</reference>
<dbReference type="InterPro" id="IPR008906">
    <property type="entry name" value="HATC_C_dom"/>
</dbReference>
<evidence type="ECO:0000313" key="3">
    <source>
        <dbReference type="EMBL" id="CAF0832614.1"/>
    </source>
</evidence>
<sequence>MFEENRILSINKNLLVSIVDLMKQFVPIFDALEFSTVPTIHIVVPSYYAMIAMVQLDGQERPAIKILKENIQNTLDTKYWESIMQIHWIATYLDPSFRELSFVTDKAYRTTQLKSIKEGLIIMATDIEHERKDHNDSLIDPQPSIKKSRIEGSADPFAQLRAVSSEPTKLSIKDELFAELSHYSKLSYSTTSKNPSSLLLDFWRTNEQRLPLLSTIAKRILVIQGSSAESERHFSAGGAIVAENRNRASASTVESLVVLRECFINDQWPDSSTESDKSKSQTDDNNTTSTPDIVSL</sequence>
<evidence type="ECO:0000256" key="1">
    <source>
        <dbReference type="SAM" id="MobiDB-lite"/>
    </source>
</evidence>
<evidence type="ECO:0000313" key="4">
    <source>
        <dbReference type="EMBL" id="CAF4129850.1"/>
    </source>
</evidence>
<dbReference type="OrthoDB" id="1607513at2759"/>
<dbReference type="Proteomes" id="UP000663891">
    <property type="component" value="Unassembled WGS sequence"/>
</dbReference>
<evidence type="ECO:0000259" key="2">
    <source>
        <dbReference type="Pfam" id="PF05699"/>
    </source>
</evidence>
<dbReference type="GO" id="GO:0046983">
    <property type="term" value="F:protein dimerization activity"/>
    <property type="evidence" value="ECO:0007669"/>
    <property type="project" value="InterPro"/>
</dbReference>